<dbReference type="Proteomes" id="UP000183971">
    <property type="component" value="Unassembled WGS sequence"/>
</dbReference>
<protein>
    <recommendedName>
        <fullName evidence="4">Crystal protein ET79</fullName>
    </recommendedName>
</protein>
<organism evidence="2 3">
    <name type="scientific">Fusarium proliferatum (strain ET1)</name>
    <name type="common">Orchid endophyte fungus</name>
    <dbReference type="NCBI Taxonomy" id="1227346"/>
    <lineage>
        <taxon>Eukaryota</taxon>
        <taxon>Fungi</taxon>
        <taxon>Dikarya</taxon>
        <taxon>Ascomycota</taxon>
        <taxon>Pezizomycotina</taxon>
        <taxon>Sordariomycetes</taxon>
        <taxon>Hypocreomycetidae</taxon>
        <taxon>Hypocreales</taxon>
        <taxon>Nectriaceae</taxon>
        <taxon>Fusarium</taxon>
        <taxon>Fusarium fujikuroi species complex</taxon>
    </lineage>
</organism>
<reference evidence="3" key="1">
    <citation type="journal article" date="2016" name="Genome Biol. Evol.">
        <title>Comparative 'omics' of the Fusarium fujikuroi species complex highlights differences in genetic potential and metabolite synthesis.</title>
        <authorList>
            <person name="Niehaus E.-M."/>
            <person name="Muensterkoetter M."/>
            <person name="Proctor R.H."/>
            <person name="Brown D.W."/>
            <person name="Sharon A."/>
            <person name="Idan Y."/>
            <person name="Oren-Young L."/>
            <person name="Sieber C.M."/>
            <person name="Novak O."/>
            <person name="Pencik A."/>
            <person name="Tarkowska D."/>
            <person name="Hromadova K."/>
            <person name="Freeman S."/>
            <person name="Maymon M."/>
            <person name="Elazar M."/>
            <person name="Youssef S.A."/>
            <person name="El-Shabrawy E.S.M."/>
            <person name="Shalaby A.B.A."/>
            <person name="Houterman P."/>
            <person name="Brock N.L."/>
            <person name="Burkhardt I."/>
            <person name="Tsavkelova E.A."/>
            <person name="Dickschat J.S."/>
            <person name="Galuszka P."/>
            <person name="Gueldener U."/>
            <person name="Tudzynski B."/>
        </authorList>
    </citation>
    <scope>NUCLEOTIDE SEQUENCE [LARGE SCALE GENOMIC DNA]</scope>
    <source>
        <strain evidence="3">ET1</strain>
    </source>
</reference>
<dbReference type="InterPro" id="IPR009413">
    <property type="entry name" value="Aegerolysin-typ"/>
</dbReference>
<name>A0A1L7VQV6_FUSPR</name>
<evidence type="ECO:0008006" key="4">
    <source>
        <dbReference type="Google" id="ProtNLM"/>
    </source>
</evidence>
<dbReference type="VEuPathDB" id="FungiDB:FPRO_10075"/>
<comment type="caution">
    <text evidence="2">The sequence shown here is derived from an EMBL/GenBank/DDBJ whole genome shotgun (WGS) entry which is preliminary data.</text>
</comment>
<dbReference type="Gene3D" id="2.60.270.50">
    <property type="match status" value="1"/>
</dbReference>
<accession>A0A1L7VQV6</accession>
<comment type="similarity">
    <text evidence="1">Belongs to the aegerolysin family.</text>
</comment>
<dbReference type="EMBL" id="FJOF01000006">
    <property type="protein sequence ID" value="CZR42772.1"/>
    <property type="molecule type" value="Genomic_DNA"/>
</dbReference>
<proteinExistence type="inferred from homology"/>
<dbReference type="Pfam" id="PF06355">
    <property type="entry name" value="Aegerolysin"/>
    <property type="match status" value="1"/>
</dbReference>
<dbReference type="AlphaFoldDB" id="A0A1L7VQV6"/>
<evidence type="ECO:0000256" key="1">
    <source>
        <dbReference type="ARBA" id="ARBA00010795"/>
    </source>
</evidence>
<keyword evidence="3" id="KW-1185">Reference proteome</keyword>
<evidence type="ECO:0000313" key="2">
    <source>
        <dbReference type="EMBL" id="CZR42772.1"/>
    </source>
</evidence>
<evidence type="ECO:0000313" key="3">
    <source>
        <dbReference type="Proteomes" id="UP000183971"/>
    </source>
</evidence>
<dbReference type="GO" id="GO:0019836">
    <property type="term" value="P:symbiont-mediated hemolysis of host erythrocyte"/>
    <property type="evidence" value="ECO:0007669"/>
    <property type="project" value="InterPro"/>
</dbReference>
<dbReference type="RefSeq" id="XP_031083363.1">
    <property type="nucleotide sequence ID" value="XM_031233536.1"/>
</dbReference>
<gene>
    <name evidence="2" type="ORF">FPRO_10075</name>
</gene>
<sequence>MTIFDDIGDAFGSAVKAVGSTVTSQATAAPRRIAVSLVNNTQQTLTWVDSGVDHGTRDAHAPDTIGPGGTGKWGLKSDGIQTGCEGWMKWRIDDNGPIVRLDYDNPYVGSNSYSCSVESAQYTVDRQGGTGDHATVKFIVSNK</sequence>
<dbReference type="GeneID" id="42054947"/>